<dbReference type="Gene3D" id="3.40.50.620">
    <property type="entry name" value="HUPs"/>
    <property type="match status" value="1"/>
</dbReference>
<dbReference type="EC" id="6.1.1.17" evidence="4"/>
<evidence type="ECO:0000256" key="14">
    <source>
        <dbReference type="ARBA" id="ARBA00083757"/>
    </source>
</evidence>
<keyword evidence="6 15" id="KW-0436">Ligase</keyword>
<dbReference type="Pfam" id="PF00749">
    <property type="entry name" value="tRNA-synt_1c"/>
    <property type="match status" value="1"/>
</dbReference>
<proteinExistence type="inferred from homology"/>
<keyword evidence="7 15" id="KW-0547">Nucleotide-binding</keyword>
<organism evidence="17 18">
    <name type="scientific">Candidatus Fonsibacter lacus</name>
    <dbReference type="NCBI Taxonomy" id="2576439"/>
    <lineage>
        <taxon>Bacteria</taxon>
        <taxon>Pseudomonadati</taxon>
        <taxon>Pseudomonadota</taxon>
        <taxon>Alphaproteobacteria</taxon>
        <taxon>Candidatus Pelagibacterales</taxon>
        <taxon>Candidatus Pelagibacterales incertae sedis</taxon>
        <taxon>Candidatus Fonsibacter</taxon>
    </lineage>
</organism>
<dbReference type="PANTHER" id="PTHR43311:SF2">
    <property type="entry name" value="GLUTAMATE--TRNA LIGASE, MITOCHONDRIAL-RELATED"/>
    <property type="match status" value="1"/>
</dbReference>
<gene>
    <name evidence="17" type="primary">gltX</name>
    <name evidence="17" type="ORF">EBX29_03205</name>
</gene>
<dbReference type="Proteomes" id="UP000699985">
    <property type="component" value="Unassembled WGS sequence"/>
</dbReference>
<dbReference type="GO" id="GO:0005524">
    <property type="term" value="F:ATP binding"/>
    <property type="evidence" value="ECO:0007669"/>
    <property type="project" value="UniProtKB-KW"/>
</dbReference>
<feature type="non-terminal residue" evidence="17">
    <location>
        <position position="311"/>
    </location>
</feature>
<evidence type="ECO:0000256" key="7">
    <source>
        <dbReference type="ARBA" id="ARBA00022741"/>
    </source>
</evidence>
<dbReference type="EMBL" id="RGMI01000153">
    <property type="protein sequence ID" value="NCU50758.1"/>
    <property type="molecule type" value="Genomic_DNA"/>
</dbReference>
<dbReference type="PRINTS" id="PR00987">
    <property type="entry name" value="TRNASYNTHGLU"/>
</dbReference>
<dbReference type="PANTHER" id="PTHR43311">
    <property type="entry name" value="GLUTAMATE--TRNA LIGASE"/>
    <property type="match status" value="1"/>
</dbReference>
<sequence>MNNIQRVITRFAPSPTGNLHIGGARTALFNWLFSKNQKGKFLLRIEDTDVHRSKDEYYEQIISTLKWLEINWDEEPYIQSKNIESHINIANTLLKNGYAYKCYCTEKELEEEKKIYLEKKIPYTYSKKCRNILEENNNKSFVVRFKSKVEGKTILKDLVQGNIEINNSTLEDFVILRKDNKPTYNLSAAVDDYQMQISHVIRGDDHKINAFKQIQIFESMNWKIPEYAHIPLIHSKEGKKLSKRDDASTVEDYKKIGILPEALRNYLLRLGWSYKDKEIFSAQESIELFSLKNIGKSPSKLDFERIKSKTS</sequence>
<evidence type="ECO:0000256" key="9">
    <source>
        <dbReference type="ARBA" id="ARBA00022917"/>
    </source>
</evidence>
<dbReference type="InterPro" id="IPR049940">
    <property type="entry name" value="GluQ/Sye"/>
</dbReference>
<comment type="subunit">
    <text evidence="3">Monomer.</text>
</comment>
<dbReference type="NCBIfam" id="TIGR00464">
    <property type="entry name" value="gltX_bact"/>
    <property type="match status" value="1"/>
</dbReference>
<evidence type="ECO:0000256" key="12">
    <source>
        <dbReference type="ARBA" id="ARBA00067324"/>
    </source>
</evidence>
<dbReference type="SUPFAM" id="SSF52374">
    <property type="entry name" value="Nucleotidylyl transferase"/>
    <property type="match status" value="1"/>
</dbReference>
<dbReference type="InterPro" id="IPR020058">
    <property type="entry name" value="Glu/Gln-tRNA-synth_Ib_cat-dom"/>
</dbReference>
<name>A0A966HQA2_9PROT</name>
<reference evidence="17" key="1">
    <citation type="submission" date="2018-10" db="EMBL/GenBank/DDBJ databases">
        <title>Iterative Subtractive Binning of Freshwater Chronoseries Metagenomes Recovers Nearly Complete Genomes from over Four Hundred Novel Species.</title>
        <authorList>
            <person name="Rodriguez-R L.M."/>
            <person name="Tsementzi D."/>
            <person name="Luo C."/>
            <person name="Konstantinidis K.T."/>
        </authorList>
    </citation>
    <scope>NUCLEOTIDE SEQUENCE</scope>
    <source>
        <strain evidence="17">WB8_1A_003</strain>
    </source>
</reference>
<evidence type="ECO:0000256" key="6">
    <source>
        <dbReference type="ARBA" id="ARBA00022598"/>
    </source>
</evidence>
<evidence type="ECO:0000313" key="17">
    <source>
        <dbReference type="EMBL" id="NCU50758.1"/>
    </source>
</evidence>
<evidence type="ECO:0000256" key="11">
    <source>
        <dbReference type="ARBA" id="ARBA00030865"/>
    </source>
</evidence>
<evidence type="ECO:0000256" key="5">
    <source>
        <dbReference type="ARBA" id="ARBA00022490"/>
    </source>
</evidence>
<dbReference type="GO" id="GO:0004818">
    <property type="term" value="F:glutamate-tRNA ligase activity"/>
    <property type="evidence" value="ECO:0007669"/>
    <property type="project" value="UniProtKB-EC"/>
</dbReference>
<comment type="similarity">
    <text evidence="2">Belongs to the class-I aminoacyl-tRNA synthetase family. Glutamate--tRNA ligase type 1 subfamily.</text>
</comment>
<dbReference type="PROSITE" id="PS00178">
    <property type="entry name" value="AA_TRNA_LIGASE_I"/>
    <property type="match status" value="1"/>
</dbReference>
<evidence type="ECO:0000256" key="1">
    <source>
        <dbReference type="ARBA" id="ARBA00004496"/>
    </source>
</evidence>
<evidence type="ECO:0000256" key="10">
    <source>
        <dbReference type="ARBA" id="ARBA00023146"/>
    </source>
</evidence>
<dbReference type="AlphaFoldDB" id="A0A966HQA2"/>
<keyword evidence="5" id="KW-0963">Cytoplasm</keyword>
<keyword evidence="10 15" id="KW-0030">Aminoacyl-tRNA synthetase</keyword>
<evidence type="ECO:0000256" key="4">
    <source>
        <dbReference type="ARBA" id="ARBA00012835"/>
    </source>
</evidence>
<dbReference type="GO" id="GO:0008270">
    <property type="term" value="F:zinc ion binding"/>
    <property type="evidence" value="ECO:0007669"/>
    <property type="project" value="InterPro"/>
</dbReference>
<dbReference type="InterPro" id="IPR001412">
    <property type="entry name" value="aa-tRNA-synth_I_CS"/>
</dbReference>
<dbReference type="InterPro" id="IPR000924">
    <property type="entry name" value="Glu/Gln-tRNA-synth"/>
</dbReference>
<comment type="caution">
    <text evidence="17">The sequence shown here is derived from an EMBL/GenBank/DDBJ whole genome shotgun (WGS) entry which is preliminary data.</text>
</comment>
<evidence type="ECO:0000313" key="18">
    <source>
        <dbReference type="Proteomes" id="UP000699985"/>
    </source>
</evidence>
<dbReference type="InterPro" id="IPR033910">
    <property type="entry name" value="GluRS_core"/>
</dbReference>
<dbReference type="GO" id="GO:0006424">
    <property type="term" value="P:glutamyl-tRNA aminoacylation"/>
    <property type="evidence" value="ECO:0007669"/>
    <property type="project" value="InterPro"/>
</dbReference>
<dbReference type="InterPro" id="IPR014729">
    <property type="entry name" value="Rossmann-like_a/b/a_fold"/>
</dbReference>
<evidence type="ECO:0000256" key="13">
    <source>
        <dbReference type="ARBA" id="ARBA00077203"/>
    </source>
</evidence>
<dbReference type="GO" id="GO:0005829">
    <property type="term" value="C:cytosol"/>
    <property type="evidence" value="ECO:0007669"/>
    <property type="project" value="TreeGrafter"/>
</dbReference>
<evidence type="ECO:0000256" key="3">
    <source>
        <dbReference type="ARBA" id="ARBA00011245"/>
    </source>
</evidence>
<dbReference type="CDD" id="cd00808">
    <property type="entry name" value="GluRS_core"/>
    <property type="match status" value="1"/>
</dbReference>
<accession>A0A966HQA2</accession>
<dbReference type="InterPro" id="IPR004527">
    <property type="entry name" value="Glu-tRNA-ligase_bac/mito"/>
</dbReference>
<evidence type="ECO:0000256" key="2">
    <source>
        <dbReference type="ARBA" id="ARBA00007894"/>
    </source>
</evidence>
<protein>
    <recommendedName>
        <fullName evidence="12">GlutamylGlutaminyl-tRNA synthetase</fullName>
        <ecNumber evidence="4">6.1.1.17</ecNumber>
    </recommendedName>
    <alternativeName>
        <fullName evidence="14">Glutamate--tRNA ligase 2</fullName>
    </alternativeName>
    <alternativeName>
        <fullName evidence="11">Glutamyl-tRNA synthetase</fullName>
    </alternativeName>
    <alternativeName>
        <fullName evidence="13">Glutamyl-tRNA synthetase 2</fullName>
    </alternativeName>
</protein>
<keyword evidence="8 15" id="KW-0067">ATP-binding</keyword>
<keyword evidence="9 15" id="KW-0648">Protein biosynthesis</keyword>
<evidence type="ECO:0000256" key="8">
    <source>
        <dbReference type="ARBA" id="ARBA00022840"/>
    </source>
</evidence>
<dbReference type="FunFam" id="3.40.50.620:FF:000007">
    <property type="entry name" value="Glutamate--tRNA ligase"/>
    <property type="match status" value="1"/>
</dbReference>
<feature type="domain" description="Glutamyl/glutaminyl-tRNA synthetase class Ib catalytic" evidence="16">
    <location>
        <begin position="7"/>
        <end position="307"/>
    </location>
</feature>
<evidence type="ECO:0000256" key="15">
    <source>
        <dbReference type="RuleBase" id="RU363037"/>
    </source>
</evidence>
<evidence type="ECO:0000259" key="16">
    <source>
        <dbReference type="Pfam" id="PF00749"/>
    </source>
</evidence>
<comment type="subcellular location">
    <subcellularLocation>
        <location evidence="1">Cytoplasm</location>
    </subcellularLocation>
</comment>